<name>A0A4R2JFE4_9PSEU</name>
<sequence length="257" mass="25099">MNGRTTGCGGDSGQEKRDRTDGARGKPAVGGLGRWGGEAECDWAGGGDGLVGDSARWGGGSEGGWVGGWVLLAGGWVRWRGVAGCGWGGGDVSAGGLASPCSARRCGWAGGGNGSLGDLARWGGGDVLVGGLAGLGDVRTRGSIDGGEKDGGEKDGDLGSAMTVGGFGGMWVIGGGVGVIGVRRVVFVGGDAGGLWAAGGWGQVDRGELARCAVGGDHGVLAGGVVFGWGAVGAVRRRARAMSWGNGVMISACPGVR</sequence>
<proteinExistence type="predicted"/>
<comment type="caution">
    <text evidence="2">The sequence shown here is derived from an EMBL/GenBank/DDBJ whole genome shotgun (WGS) entry which is preliminary data.</text>
</comment>
<reference evidence="2 3" key="1">
    <citation type="submission" date="2019-03" db="EMBL/GenBank/DDBJ databases">
        <title>Genomic Encyclopedia of Type Strains, Phase IV (KMG-IV): sequencing the most valuable type-strain genomes for metagenomic binning, comparative biology and taxonomic classification.</title>
        <authorList>
            <person name="Goeker M."/>
        </authorList>
    </citation>
    <scope>NUCLEOTIDE SEQUENCE [LARGE SCALE GENOMIC DNA]</scope>
    <source>
        <strain evidence="2 3">DSM 45934</strain>
    </source>
</reference>
<dbReference type="Proteomes" id="UP000295680">
    <property type="component" value="Unassembled WGS sequence"/>
</dbReference>
<evidence type="ECO:0000313" key="3">
    <source>
        <dbReference type="Proteomes" id="UP000295680"/>
    </source>
</evidence>
<dbReference type="EMBL" id="SLWS01000006">
    <property type="protein sequence ID" value="TCO56942.1"/>
    <property type="molecule type" value="Genomic_DNA"/>
</dbReference>
<feature type="region of interest" description="Disordered" evidence="1">
    <location>
        <begin position="1"/>
        <end position="31"/>
    </location>
</feature>
<evidence type="ECO:0000313" key="2">
    <source>
        <dbReference type="EMBL" id="TCO56942.1"/>
    </source>
</evidence>
<evidence type="ECO:0000256" key="1">
    <source>
        <dbReference type="SAM" id="MobiDB-lite"/>
    </source>
</evidence>
<gene>
    <name evidence="2" type="ORF">EV192_106417</name>
</gene>
<protein>
    <submittedName>
        <fullName evidence="2">Uncharacterized protein</fullName>
    </submittedName>
</protein>
<accession>A0A4R2JFE4</accession>
<dbReference type="AlphaFoldDB" id="A0A4R2JFE4"/>
<keyword evidence="3" id="KW-1185">Reference proteome</keyword>
<feature type="compositionally biased region" description="Gly residues" evidence="1">
    <location>
        <begin position="1"/>
        <end position="12"/>
    </location>
</feature>
<organism evidence="2 3">
    <name type="scientific">Actinocrispum wychmicini</name>
    <dbReference type="NCBI Taxonomy" id="1213861"/>
    <lineage>
        <taxon>Bacteria</taxon>
        <taxon>Bacillati</taxon>
        <taxon>Actinomycetota</taxon>
        <taxon>Actinomycetes</taxon>
        <taxon>Pseudonocardiales</taxon>
        <taxon>Pseudonocardiaceae</taxon>
        <taxon>Actinocrispum</taxon>
    </lineage>
</organism>
<feature type="compositionally biased region" description="Basic and acidic residues" evidence="1">
    <location>
        <begin position="13"/>
        <end position="24"/>
    </location>
</feature>